<feature type="compositionally biased region" description="Polar residues" evidence="1">
    <location>
        <begin position="216"/>
        <end position="230"/>
    </location>
</feature>
<proteinExistence type="predicted"/>
<dbReference type="Gene3D" id="2.40.70.10">
    <property type="entry name" value="Acid Proteases"/>
    <property type="match status" value="1"/>
</dbReference>
<sequence length="489" mass="53893">MRTTFSSQTITAWYFDNQSIPIITSKLPSPMGVKSMLNGWFRKFRVQPRTIESVPIVFPSAGSMVYLVSKALGTMSLRRLNSADVGLLSTRFYVLAIIASFALTSGPLEVSSVQESTNLHNSKLLKDKSIEGNLLISSHGRFLVVALQSASPSVVQLTLVAESCETCGGPHHYSECQAAGGFTQGDVYAATGNYNAGVPPPNSSSSKEVERDPETTMDQVHISSSESTARVPSPVIQPAPASKSNEIPEQNPHQPPIPYPSRLNKAKLQDKSDIQIHKFLQMFKKLHFNISFAEAELEGCLALADLGASINLMPLFVWKKLMLHELIPTRMNLELANRSVAYPVGIAEDVFVQVSKFMFPADFVVVDYDVDPRVPLILRRPCLRMSTSKYPHKHGDESINQIDIIDTTCEDHFHEVLNVLKSIHPLSGSPTPYSDLVVASLSLSLTPFGDSDFILEETDTFLALDDSIPPKIDNGIYDSEGDIFFLKNY</sequence>
<comment type="caution">
    <text evidence="2">The sequence shown here is derived from an EMBL/GenBank/DDBJ whole genome shotgun (WGS) entry which is preliminary data.</text>
</comment>
<protein>
    <submittedName>
        <fullName evidence="2">Reverse transcriptase domain-containing protein</fullName>
    </submittedName>
</protein>
<name>A0ABQ4ZND9_9ASTR</name>
<dbReference type="Proteomes" id="UP001151760">
    <property type="component" value="Unassembled WGS sequence"/>
</dbReference>
<feature type="compositionally biased region" description="Polar residues" evidence="1">
    <location>
        <begin position="242"/>
        <end position="252"/>
    </location>
</feature>
<reference evidence="2" key="1">
    <citation type="journal article" date="2022" name="Int. J. Mol. Sci.">
        <title>Draft Genome of Tanacetum Coccineum: Genomic Comparison of Closely Related Tanacetum-Family Plants.</title>
        <authorList>
            <person name="Yamashiro T."/>
            <person name="Shiraishi A."/>
            <person name="Nakayama K."/>
            <person name="Satake H."/>
        </authorList>
    </citation>
    <scope>NUCLEOTIDE SEQUENCE</scope>
</reference>
<evidence type="ECO:0000313" key="2">
    <source>
        <dbReference type="EMBL" id="GJS91430.1"/>
    </source>
</evidence>
<organism evidence="2 3">
    <name type="scientific">Tanacetum coccineum</name>
    <dbReference type="NCBI Taxonomy" id="301880"/>
    <lineage>
        <taxon>Eukaryota</taxon>
        <taxon>Viridiplantae</taxon>
        <taxon>Streptophyta</taxon>
        <taxon>Embryophyta</taxon>
        <taxon>Tracheophyta</taxon>
        <taxon>Spermatophyta</taxon>
        <taxon>Magnoliopsida</taxon>
        <taxon>eudicotyledons</taxon>
        <taxon>Gunneridae</taxon>
        <taxon>Pentapetalae</taxon>
        <taxon>asterids</taxon>
        <taxon>campanulids</taxon>
        <taxon>Asterales</taxon>
        <taxon>Asteraceae</taxon>
        <taxon>Asteroideae</taxon>
        <taxon>Anthemideae</taxon>
        <taxon>Anthemidinae</taxon>
        <taxon>Tanacetum</taxon>
    </lineage>
</organism>
<evidence type="ECO:0000313" key="3">
    <source>
        <dbReference type="Proteomes" id="UP001151760"/>
    </source>
</evidence>
<dbReference type="InterPro" id="IPR021109">
    <property type="entry name" value="Peptidase_aspartic_dom_sf"/>
</dbReference>
<dbReference type="PANTHER" id="PTHR33067">
    <property type="entry name" value="RNA-DIRECTED DNA POLYMERASE-RELATED"/>
    <property type="match status" value="1"/>
</dbReference>
<reference evidence="2" key="2">
    <citation type="submission" date="2022-01" db="EMBL/GenBank/DDBJ databases">
        <authorList>
            <person name="Yamashiro T."/>
            <person name="Shiraishi A."/>
            <person name="Satake H."/>
            <person name="Nakayama K."/>
        </authorList>
    </citation>
    <scope>NUCLEOTIDE SEQUENCE</scope>
</reference>
<keyword evidence="2" id="KW-0808">Transferase</keyword>
<accession>A0ABQ4ZND9</accession>
<keyword evidence="2" id="KW-0695">RNA-directed DNA polymerase</keyword>
<dbReference type="GO" id="GO:0003964">
    <property type="term" value="F:RNA-directed DNA polymerase activity"/>
    <property type="evidence" value="ECO:0007669"/>
    <property type="project" value="UniProtKB-KW"/>
</dbReference>
<dbReference type="EMBL" id="BQNB010011505">
    <property type="protein sequence ID" value="GJS91430.1"/>
    <property type="molecule type" value="Genomic_DNA"/>
</dbReference>
<feature type="region of interest" description="Disordered" evidence="1">
    <location>
        <begin position="193"/>
        <end position="259"/>
    </location>
</feature>
<evidence type="ECO:0000256" key="1">
    <source>
        <dbReference type="SAM" id="MobiDB-lite"/>
    </source>
</evidence>
<dbReference type="CDD" id="cd00303">
    <property type="entry name" value="retropepsin_like"/>
    <property type="match status" value="1"/>
</dbReference>
<dbReference type="PANTHER" id="PTHR33067:SF39">
    <property type="entry name" value="TRANSCRIPTION FACTOR INTERACTOR AND REGULATOR CCHC(ZN) FAMILY"/>
    <property type="match status" value="1"/>
</dbReference>
<keyword evidence="2" id="KW-0548">Nucleotidyltransferase</keyword>
<keyword evidence="3" id="KW-1185">Reference proteome</keyword>
<gene>
    <name evidence="2" type="ORF">Tco_0774066</name>
</gene>